<keyword evidence="8 9" id="KW-0413">Isomerase</keyword>
<evidence type="ECO:0000256" key="4">
    <source>
        <dbReference type="ARBA" id="ARBA00002760"/>
    </source>
</evidence>
<keyword evidence="7" id="KW-0299">Galactose metabolism</keyword>
<evidence type="ECO:0000256" key="6">
    <source>
        <dbReference type="ARBA" id="ARBA00023027"/>
    </source>
</evidence>
<evidence type="ECO:0000313" key="11">
    <source>
        <dbReference type="EMBL" id="VDP65672.1"/>
    </source>
</evidence>
<dbReference type="WBParaSite" id="ECPE_0000217801-mRNA-1">
    <property type="protein sequence ID" value="ECPE_0000217801-mRNA-1"/>
    <property type="gene ID" value="ECPE_0000217801"/>
</dbReference>
<keyword evidence="9" id="KW-0119">Carbohydrate metabolism</keyword>
<dbReference type="InterPro" id="IPR005886">
    <property type="entry name" value="UDP_G4E"/>
</dbReference>
<dbReference type="UniPathway" id="UPA00214"/>
<evidence type="ECO:0000256" key="1">
    <source>
        <dbReference type="ARBA" id="ARBA00000014"/>
    </source>
</evidence>
<comment type="catalytic activity">
    <reaction evidence="1">
        <text>UDP-N-acetyl-alpha-D-glucosamine = UDP-N-acetyl-alpha-D-galactosamine</text>
        <dbReference type="Rhea" id="RHEA:20517"/>
        <dbReference type="ChEBI" id="CHEBI:57705"/>
        <dbReference type="ChEBI" id="CHEBI:67138"/>
        <dbReference type="EC" id="5.1.3.7"/>
    </reaction>
</comment>
<evidence type="ECO:0000313" key="12">
    <source>
        <dbReference type="Proteomes" id="UP000272942"/>
    </source>
</evidence>
<accession>A0A183A5E3</accession>
<dbReference type="AlphaFoldDB" id="A0A183A5E3"/>
<evidence type="ECO:0000256" key="7">
    <source>
        <dbReference type="ARBA" id="ARBA00023144"/>
    </source>
</evidence>
<evidence type="ECO:0000256" key="2">
    <source>
        <dbReference type="ARBA" id="ARBA00000083"/>
    </source>
</evidence>
<dbReference type="InterPro" id="IPR016040">
    <property type="entry name" value="NAD(P)-bd_dom"/>
</dbReference>
<dbReference type="EC" id="5.1.3.2" evidence="9"/>
<feature type="domain" description="NAD(P)-binding" evidence="10">
    <location>
        <begin position="10"/>
        <end position="326"/>
    </location>
</feature>
<dbReference type="GO" id="GO:0003974">
    <property type="term" value="F:UDP-N-acetylglucosamine 4-epimerase activity"/>
    <property type="evidence" value="ECO:0007669"/>
    <property type="project" value="UniProtKB-EC"/>
</dbReference>
<dbReference type="GO" id="GO:0033499">
    <property type="term" value="P:galactose catabolic process via UDP-galactose, Leloir pathway"/>
    <property type="evidence" value="ECO:0007669"/>
    <property type="project" value="TreeGrafter"/>
</dbReference>
<evidence type="ECO:0000256" key="9">
    <source>
        <dbReference type="RuleBase" id="RU366046"/>
    </source>
</evidence>
<dbReference type="PANTHER" id="PTHR43725:SF47">
    <property type="entry name" value="UDP-GLUCOSE 4-EPIMERASE"/>
    <property type="match status" value="1"/>
</dbReference>
<dbReference type="GO" id="GO:0003978">
    <property type="term" value="F:UDP-glucose 4-epimerase activity"/>
    <property type="evidence" value="ECO:0007669"/>
    <property type="project" value="UniProtKB-UniRule"/>
</dbReference>
<keyword evidence="6 9" id="KW-0520">NAD</keyword>
<evidence type="ECO:0000313" key="13">
    <source>
        <dbReference type="WBParaSite" id="ECPE_0000217801-mRNA-1"/>
    </source>
</evidence>
<keyword evidence="12" id="KW-1185">Reference proteome</keyword>
<dbReference type="Gene3D" id="3.40.50.720">
    <property type="entry name" value="NAD(P)-binding Rossmann-like Domain"/>
    <property type="match status" value="1"/>
</dbReference>
<protein>
    <recommendedName>
        <fullName evidence="9">UDP-glucose 4-epimerase</fullName>
        <ecNumber evidence="9">5.1.3.2</ecNumber>
    </recommendedName>
</protein>
<dbReference type="PANTHER" id="PTHR43725">
    <property type="entry name" value="UDP-GLUCOSE 4-EPIMERASE"/>
    <property type="match status" value="1"/>
</dbReference>
<evidence type="ECO:0000256" key="3">
    <source>
        <dbReference type="ARBA" id="ARBA00001911"/>
    </source>
</evidence>
<organism evidence="13">
    <name type="scientific">Echinostoma caproni</name>
    <dbReference type="NCBI Taxonomy" id="27848"/>
    <lineage>
        <taxon>Eukaryota</taxon>
        <taxon>Metazoa</taxon>
        <taxon>Spiralia</taxon>
        <taxon>Lophotrochozoa</taxon>
        <taxon>Platyhelminthes</taxon>
        <taxon>Trematoda</taxon>
        <taxon>Digenea</taxon>
        <taxon>Plagiorchiida</taxon>
        <taxon>Echinostomata</taxon>
        <taxon>Echinostomatoidea</taxon>
        <taxon>Echinostomatidae</taxon>
        <taxon>Echinostoma</taxon>
    </lineage>
</organism>
<comment type="cofactor">
    <cofactor evidence="3 9">
        <name>NAD(+)</name>
        <dbReference type="ChEBI" id="CHEBI:57540"/>
    </cofactor>
</comment>
<proteinExistence type="inferred from homology"/>
<dbReference type="Pfam" id="PF16363">
    <property type="entry name" value="GDP_Man_Dehyd"/>
    <property type="match status" value="1"/>
</dbReference>
<sequence>MPGEEKKVVLVTGGTGYIGSHTVLELLEAGYEAVVLDVLSNSGIESIKRVEKMCNKKIPFEKVNLVDCAAVDKVFSKYKIHCVIHLAALKSVGESVKKPLDYYENNVTVVLSHALFQVMSSHNVRNLVFSSSCTVYGTPHFLPLTEEHPIGDCVNPYGASKFFAEIILKDLCRSDPNWNVVSLRYFNPIGAHPSGDIGEHPSVPYVTQVALGQRPHVNVFGSDYNTPDGTGIRDYIHIVDLAWAHIISIQMFEKNCGLKVYNIGTGKGYSVLEIIREMEKASGRPIPYKLCPRREGDTPMVFADAGLAARELGWKAKFGLDKMCEDQWRWQTKNPHGYA</sequence>
<comment type="pathway">
    <text evidence="5 9">Carbohydrate metabolism; galactose metabolism.</text>
</comment>
<dbReference type="GO" id="GO:0005829">
    <property type="term" value="C:cytosol"/>
    <property type="evidence" value="ECO:0007669"/>
    <property type="project" value="TreeGrafter"/>
</dbReference>
<name>A0A183A5E3_9TREM</name>
<evidence type="ECO:0000256" key="5">
    <source>
        <dbReference type="ARBA" id="ARBA00004947"/>
    </source>
</evidence>
<dbReference type="InterPro" id="IPR036291">
    <property type="entry name" value="NAD(P)-bd_dom_sf"/>
</dbReference>
<dbReference type="Proteomes" id="UP000272942">
    <property type="component" value="Unassembled WGS sequence"/>
</dbReference>
<dbReference type="NCBIfam" id="TIGR01179">
    <property type="entry name" value="galE"/>
    <property type="match status" value="1"/>
</dbReference>
<comment type="catalytic activity">
    <reaction evidence="2 9">
        <text>UDP-alpha-D-glucose = UDP-alpha-D-galactose</text>
        <dbReference type="Rhea" id="RHEA:22168"/>
        <dbReference type="ChEBI" id="CHEBI:58885"/>
        <dbReference type="ChEBI" id="CHEBI:66914"/>
        <dbReference type="EC" id="5.1.3.2"/>
    </reaction>
</comment>
<comment type="function">
    <text evidence="4">Catalyzes two distinct but analogous reactions: the reversible epimerization of UDP-glucose to UDP-galactose and the reversible epimerization of UDP-N-acetylglucosamine to UDP-N-acetylgalactosamine. The reaction with UDP-Gal plays a critical role in the Leloir pathway of galactose catabolism in which galactose is converted to the glycolytic intermediate glucose 6-phosphate. It contributes to the catabolism of dietary galactose and enables the endogenous biosynthesis of both UDP-Gal and UDP-GalNAc when exogenous sources are limited. Both UDP-sugar interconversions are important in the synthesis of glycoproteins and glycolipids.</text>
</comment>
<comment type="subunit">
    <text evidence="9">Homodimer.</text>
</comment>
<gene>
    <name evidence="11" type="ORF">ECPE_LOCUS2178</name>
</gene>
<reference evidence="13" key="1">
    <citation type="submission" date="2016-06" db="UniProtKB">
        <authorList>
            <consortium name="WormBaseParasite"/>
        </authorList>
    </citation>
    <scope>IDENTIFICATION</scope>
</reference>
<comment type="similarity">
    <text evidence="9">Belongs to the NAD(P)-dependent epimerase/dehydratase family.</text>
</comment>
<dbReference type="SUPFAM" id="SSF51735">
    <property type="entry name" value="NAD(P)-binding Rossmann-fold domains"/>
    <property type="match status" value="1"/>
</dbReference>
<dbReference type="CDD" id="cd05247">
    <property type="entry name" value="UDP_G4E_1_SDR_e"/>
    <property type="match status" value="1"/>
</dbReference>
<evidence type="ECO:0000256" key="8">
    <source>
        <dbReference type="ARBA" id="ARBA00023235"/>
    </source>
</evidence>
<dbReference type="Gene3D" id="3.90.25.10">
    <property type="entry name" value="UDP-galactose 4-epimerase, domain 1"/>
    <property type="match status" value="1"/>
</dbReference>
<dbReference type="EMBL" id="UZAN01039455">
    <property type="protein sequence ID" value="VDP65672.1"/>
    <property type="molecule type" value="Genomic_DNA"/>
</dbReference>
<dbReference type="OrthoDB" id="9402762at2759"/>
<reference evidence="11 12" key="2">
    <citation type="submission" date="2018-11" db="EMBL/GenBank/DDBJ databases">
        <authorList>
            <consortium name="Pathogen Informatics"/>
        </authorList>
    </citation>
    <scope>NUCLEOTIDE SEQUENCE [LARGE SCALE GENOMIC DNA]</scope>
    <source>
        <strain evidence="11 12">Egypt</strain>
    </source>
</reference>
<evidence type="ECO:0000259" key="10">
    <source>
        <dbReference type="Pfam" id="PF16363"/>
    </source>
</evidence>